<reference evidence="2" key="2">
    <citation type="journal article" date="2021" name="Genome Biol. Evol.">
        <title>Developing a high-quality reference genome for a parasitic bivalve with doubly uniparental inheritance (Bivalvia: Unionida).</title>
        <authorList>
            <person name="Smith C.H."/>
        </authorList>
    </citation>
    <scope>NUCLEOTIDE SEQUENCE</scope>
    <source>
        <strain evidence="2">CHS0354</strain>
        <tissue evidence="2">Mantle</tissue>
    </source>
</reference>
<gene>
    <name evidence="2" type="ORF">CHS0354_010921</name>
</gene>
<dbReference type="EMBL" id="JAEAOA010000682">
    <property type="protein sequence ID" value="KAK3597289.1"/>
    <property type="molecule type" value="Genomic_DNA"/>
</dbReference>
<dbReference type="GO" id="GO:0019902">
    <property type="term" value="F:phosphatase binding"/>
    <property type="evidence" value="ECO:0007669"/>
    <property type="project" value="TreeGrafter"/>
</dbReference>
<accession>A0AAE0ST41</accession>
<feature type="region of interest" description="Disordered" evidence="1">
    <location>
        <begin position="378"/>
        <end position="419"/>
    </location>
</feature>
<reference evidence="2" key="3">
    <citation type="submission" date="2023-05" db="EMBL/GenBank/DDBJ databases">
        <authorList>
            <person name="Smith C.H."/>
        </authorList>
    </citation>
    <scope>NUCLEOTIDE SEQUENCE</scope>
    <source>
        <strain evidence="2">CHS0354</strain>
        <tissue evidence="2">Mantle</tissue>
    </source>
</reference>
<name>A0AAE0ST41_9BIVA</name>
<feature type="region of interest" description="Disordered" evidence="1">
    <location>
        <begin position="250"/>
        <end position="269"/>
    </location>
</feature>
<evidence type="ECO:0008006" key="4">
    <source>
        <dbReference type="Google" id="ProtNLM"/>
    </source>
</evidence>
<dbReference type="AlphaFoldDB" id="A0AAE0ST41"/>
<sequence length="456" mass="51891">MGLPKGSKNPHINASHGPDTNMMKFYITTNSTTYGKHWENFRPRPGRHTGTGYSSNFRPAVYYSKRLDEQDNPVMSDICSRNYHSVTELHFQPYKENRGNEPLPYNVHQVGSGFVRQKPITFPTEAEVQGVFINTRAASAPADILPKAKPLLHKLRPKDPVELENAGYGPRYMHSETKEKFKRLPSERMDVSMMTVGPNEESGFTHAYNDEPITFHPGSPYKNDMPGWATQRPTGVSIMKTDFRQSQYPHGHEPLPNLASGSDRGSGFVREKSKPLYVHRVMGDAYDKASDIPDHRLQRTKKSDPTEYLNMHHPNNYSSINMDIFLGKQQPDKTESDRLDRTSVGNKELSGYCENNDRFVATADDPRRFITHYMTRFTDSTPQGRDREGHCRGGVQDQKPDGFTKSTSVHSNGPDLNTTDTLRRLHPYVARSIKVRDVFFDDHTHDPKNHVVQMAA</sequence>
<comment type="caution">
    <text evidence="2">The sequence shown here is derived from an EMBL/GenBank/DDBJ whole genome shotgun (WGS) entry which is preliminary data.</text>
</comment>
<dbReference type="Pfam" id="PF15691">
    <property type="entry name" value="PPP1R32"/>
    <property type="match status" value="1"/>
</dbReference>
<dbReference type="Proteomes" id="UP001195483">
    <property type="component" value="Unassembled WGS sequence"/>
</dbReference>
<dbReference type="PANTHER" id="PTHR34349">
    <property type="entry name" value="PROTEIN PHOSPHATASE 1 REGULATORY SUBUNIT 32"/>
    <property type="match status" value="1"/>
</dbReference>
<feature type="region of interest" description="Disordered" evidence="1">
    <location>
        <begin position="1"/>
        <end position="20"/>
    </location>
</feature>
<evidence type="ECO:0000313" key="3">
    <source>
        <dbReference type="Proteomes" id="UP001195483"/>
    </source>
</evidence>
<reference evidence="2" key="1">
    <citation type="journal article" date="2021" name="Genome Biol. Evol.">
        <title>A High-Quality Reference Genome for a Parasitic Bivalve with Doubly Uniparental Inheritance (Bivalvia: Unionida).</title>
        <authorList>
            <person name="Smith C.H."/>
        </authorList>
    </citation>
    <scope>NUCLEOTIDE SEQUENCE</scope>
    <source>
        <strain evidence="2">CHS0354</strain>
    </source>
</reference>
<proteinExistence type="predicted"/>
<evidence type="ECO:0000313" key="2">
    <source>
        <dbReference type="EMBL" id="KAK3597289.1"/>
    </source>
</evidence>
<organism evidence="2 3">
    <name type="scientific">Potamilus streckersoni</name>
    <dbReference type="NCBI Taxonomy" id="2493646"/>
    <lineage>
        <taxon>Eukaryota</taxon>
        <taxon>Metazoa</taxon>
        <taxon>Spiralia</taxon>
        <taxon>Lophotrochozoa</taxon>
        <taxon>Mollusca</taxon>
        <taxon>Bivalvia</taxon>
        <taxon>Autobranchia</taxon>
        <taxon>Heteroconchia</taxon>
        <taxon>Palaeoheterodonta</taxon>
        <taxon>Unionida</taxon>
        <taxon>Unionoidea</taxon>
        <taxon>Unionidae</taxon>
        <taxon>Ambleminae</taxon>
        <taxon>Lampsilini</taxon>
        <taxon>Potamilus</taxon>
    </lineage>
</organism>
<dbReference type="PANTHER" id="PTHR34349:SF1">
    <property type="entry name" value="PROTEIN PHOSPHATASE 1 REGULATORY SUBUNIT 32"/>
    <property type="match status" value="1"/>
</dbReference>
<evidence type="ECO:0000256" key="1">
    <source>
        <dbReference type="SAM" id="MobiDB-lite"/>
    </source>
</evidence>
<dbReference type="InterPro" id="IPR031410">
    <property type="entry name" value="SAXO4"/>
</dbReference>
<feature type="compositionally biased region" description="Polar residues" evidence="1">
    <location>
        <begin position="404"/>
        <end position="419"/>
    </location>
</feature>
<protein>
    <recommendedName>
        <fullName evidence="4">Protein phosphatase 1 regulatory subunit 32</fullName>
    </recommendedName>
</protein>
<keyword evidence="3" id="KW-1185">Reference proteome</keyword>